<protein>
    <submittedName>
        <fullName evidence="1">Uncharacterized protein</fullName>
    </submittedName>
</protein>
<proteinExistence type="predicted"/>
<gene>
    <name evidence="1" type="ORF">FB45DRAFT_919328</name>
</gene>
<sequence>MSPVPRLAKCTLLYRTTCWMNISKMLDTLCLLSQAWAGPSLRVWTTCLRPLNWVPATLKIRNTSPSVERLCSLLRAGSSSTSTQLAVWTRECIGSLSLRFRKAASCRSASSRRNWMNWLAASFGFLQSRRMSSS</sequence>
<keyword evidence="2" id="KW-1185">Reference proteome</keyword>
<dbReference type="EMBL" id="JARKIF010000010">
    <property type="protein sequence ID" value="KAJ7628828.1"/>
    <property type="molecule type" value="Genomic_DNA"/>
</dbReference>
<name>A0AAD7BS73_9AGAR</name>
<comment type="caution">
    <text evidence="1">The sequence shown here is derived from an EMBL/GenBank/DDBJ whole genome shotgun (WGS) entry which is preliminary data.</text>
</comment>
<dbReference type="AlphaFoldDB" id="A0AAD7BS73"/>
<dbReference type="Proteomes" id="UP001221142">
    <property type="component" value="Unassembled WGS sequence"/>
</dbReference>
<evidence type="ECO:0000313" key="2">
    <source>
        <dbReference type="Proteomes" id="UP001221142"/>
    </source>
</evidence>
<evidence type="ECO:0000313" key="1">
    <source>
        <dbReference type="EMBL" id="KAJ7628828.1"/>
    </source>
</evidence>
<reference evidence="1" key="1">
    <citation type="submission" date="2023-03" db="EMBL/GenBank/DDBJ databases">
        <title>Massive genome expansion in bonnet fungi (Mycena s.s.) driven by repeated elements and novel gene families across ecological guilds.</title>
        <authorList>
            <consortium name="Lawrence Berkeley National Laboratory"/>
            <person name="Harder C.B."/>
            <person name="Miyauchi S."/>
            <person name="Viragh M."/>
            <person name="Kuo A."/>
            <person name="Thoen E."/>
            <person name="Andreopoulos B."/>
            <person name="Lu D."/>
            <person name="Skrede I."/>
            <person name="Drula E."/>
            <person name="Henrissat B."/>
            <person name="Morin E."/>
            <person name="Kohler A."/>
            <person name="Barry K."/>
            <person name="LaButti K."/>
            <person name="Morin E."/>
            <person name="Salamov A."/>
            <person name="Lipzen A."/>
            <person name="Mereny Z."/>
            <person name="Hegedus B."/>
            <person name="Baldrian P."/>
            <person name="Stursova M."/>
            <person name="Weitz H."/>
            <person name="Taylor A."/>
            <person name="Grigoriev I.V."/>
            <person name="Nagy L.G."/>
            <person name="Martin F."/>
            <person name="Kauserud H."/>
        </authorList>
    </citation>
    <scope>NUCLEOTIDE SEQUENCE</scope>
    <source>
        <strain evidence="1">9284</strain>
    </source>
</reference>
<accession>A0AAD7BS73</accession>
<organism evidence="1 2">
    <name type="scientific">Roridomyces roridus</name>
    <dbReference type="NCBI Taxonomy" id="1738132"/>
    <lineage>
        <taxon>Eukaryota</taxon>
        <taxon>Fungi</taxon>
        <taxon>Dikarya</taxon>
        <taxon>Basidiomycota</taxon>
        <taxon>Agaricomycotina</taxon>
        <taxon>Agaricomycetes</taxon>
        <taxon>Agaricomycetidae</taxon>
        <taxon>Agaricales</taxon>
        <taxon>Marasmiineae</taxon>
        <taxon>Mycenaceae</taxon>
        <taxon>Roridomyces</taxon>
    </lineage>
</organism>